<evidence type="ECO:0000256" key="1">
    <source>
        <dbReference type="ARBA" id="ARBA00004196"/>
    </source>
</evidence>
<dbReference type="PANTHER" id="PTHR46847">
    <property type="entry name" value="D-ALLOSE-BINDING PERIPLASMIC PROTEIN-RELATED"/>
    <property type="match status" value="1"/>
</dbReference>
<comment type="caution">
    <text evidence="6">The sequence shown here is derived from an EMBL/GenBank/DDBJ whole genome shotgun (WGS) entry which is preliminary data.</text>
</comment>
<dbReference type="InterPro" id="IPR028082">
    <property type="entry name" value="Peripla_BP_I"/>
</dbReference>
<dbReference type="Proteomes" id="UP001501222">
    <property type="component" value="Unassembled WGS sequence"/>
</dbReference>
<dbReference type="PANTHER" id="PTHR46847:SF1">
    <property type="entry name" value="D-ALLOSE-BINDING PERIPLASMIC PROTEIN-RELATED"/>
    <property type="match status" value="1"/>
</dbReference>
<comment type="similarity">
    <text evidence="2">Belongs to the bacterial solute-binding protein 2 family.</text>
</comment>
<evidence type="ECO:0000313" key="7">
    <source>
        <dbReference type="Proteomes" id="UP001501222"/>
    </source>
</evidence>
<keyword evidence="3 4" id="KW-0732">Signal</keyword>
<protein>
    <recommendedName>
        <fullName evidence="5">Periplasmic binding protein domain-containing protein</fullName>
    </recommendedName>
</protein>
<dbReference type="SUPFAM" id="SSF53822">
    <property type="entry name" value="Periplasmic binding protein-like I"/>
    <property type="match status" value="1"/>
</dbReference>
<comment type="subcellular location">
    <subcellularLocation>
        <location evidence="1">Cell envelope</location>
    </subcellularLocation>
</comment>
<sequence length="380" mass="39728">MFSRLRVIAACVVLLFFALAACTGDSEPISKKQASDADVAAAQDRAARLTAPVPLEAPGPAISLSPAMRGKTLYYISQALSYEFSQSVVSGVKEAATRGGVVVKTFDAKGDLTTATRQIEQAVAEKASGIVLQNLSPASLSAPIKAAKEAGIPVIVALDADDGPVSAEDSALGVSARVSACYSCAGTQIANLVVAQSGGELDVAVITSPDLSVAVAESKAFMEELTRLCPSCRPKTYESPVAQWATQLPSIATSIGQDSEIDFVVPVFAAFVDFMRPSLHAAGADERVSIITYNATSTALSALHEKDLITGLVASSENWIGWGIMDQFYRILSGNPPAKSENIGNRAFTAANLTAADPNKGADYGADYKRAYLQLWGVVD</sequence>
<feature type="signal peptide" evidence="4">
    <location>
        <begin position="1"/>
        <end position="20"/>
    </location>
</feature>
<dbReference type="PROSITE" id="PS51257">
    <property type="entry name" value="PROKAR_LIPOPROTEIN"/>
    <property type="match status" value="1"/>
</dbReference>
<gene>
    <name evidence="6" type="ORF">GCM10022235_82510</name>
</gene>
<dbReference type="Pfam" id="PF13407">
    <property type="entry name" value="Peripla_BP_4"/>
    <property type="match status" value="1"/>
</dbReference>
<organism evidence="6 7">
    <name type="scientific">Kribbella ginsengisoli</name>
    <dbReference type="NCBI Taxonomy" id="363865"/>
    <lineage>
        <taxon>Bacteria</taxon>
        <taxon>Bacillati</taxon>
        <taxon>Actinomycetota</taxon>
        <taxon>Actinomycetes</taxon>
        <taxon>Propionibacteriales</taxon>
        <taxon>Kribbellaceae</taxon>
        <taxon>Kribbella</taxon>
    </lineage>
</organism>
<keyword evidence="7" id="KW-1185">Reference proteome</keyword>
<feature type="domain" description="Periplasmic binding protein" evidence="5">
    <location>
        <begin position="76"/>
        <end position="335"/>
    </location>
</feature>
<evidence type="ECO:0000256" key="4">
    <source>
        <dbReference type="SAM" id="SignalP"/>
    </source>
</evidence>
<accession>A0ABP6Z5J1</accession>
<dbReference type="EMBL" id="BAABAA010000022">
    <property type="protein sequence ID" value="GAA3598206.1"/>
    <property type="molecule type" value="Genomic_DNA"/>
</dbReference>
<evidence type="ECO:0000256" key="3">
    <source>
        <dbReference type="ARBA" id="ARBA00022729"/>
    </source>
</evidence>
<reference evidence="7" key="1">
    <citation type="journal article" date="2019" name="Int. J. Syst. Evol. Microbiol.">
        <title>The Global Catalogue of Microorganisms (GCM) 10K type strain sequencing project: providing services to taxonomists for standard genome sequencing and annotation.</title>
        <authorList>
            <consortium name="The Broad Institute Genomics Platform"/>
            <consortium name="The Broad Institute Genome Sequencing Center for Infectious Disease"/>
            <person name="Wu L."/>
            <person name="Ma J."/>
        </authorList>
    </citation>
    <scope>NUCLEOTIDE SEQUENCE [LARGE SCALE GENOMIC DNA]</scope>
    <source>
        <strain evidence="7">JCM 16928</strain>
    </source>
</reference>
<evidence type="ECO:0000259" key="5">
    <source>
        <dbReference type="Pfam" id="PF13407"/>
    </source>
</evidence>
<dbReference type="Gene3D" id="3.40.50.2300">
    <property type="match status" value="2"/>
</dbReference>
<dbReference type="RefSeq" id="WP_344850112.1">
    <property type="nucleotide sequence ID" value="NZ_BAABAA010000022.1"/>
</dbReference>
<evidence type="ECO:0000256" key="2">
    <source>
        <dbReference type="ARBA" id="ARBA00007639"/>
    </source>
</evidence>
<evidence type="ECO:0000313" key="6">
    <source>
        <dbReference type="EMBL" id="GAA3598206.1"/>
    </source>
</evidence>
<dbReference type="InterPro" id="IPR025997">
    <property type="entry name" value="SBP_2_dom"/>
</dbReference>
<name>A0ABP6Z5J1_9ACTN</name>
<feature type="chain" id="PRO_5046576573" description="Periplasmic binding protein domain-containing protein" evidence="4">
    <location>
        <begin position="21"/>
        <end position="380"/>
    </location>
</feature>
<proteinExistence type="inferred from homology"/>